<organism evidence="2">
    <name type="scientific">hydrothermal vent metagenome</name>
    <dbReference type="NCBI Taxonomy" id="652676"/>
    <lineage>
        <taxon>unclassified sequences</taxon>
        <taxon>metagenomes</taxon>
        <taxon>ecological metagenomes</taxon>
    </lineage>
</organism>
<name>A0A3B0TGS6_9ZZZZ</name>
<dbReference type="AlphaFoldDB" id="A0A3B0TGS6"/>
<evidence type="ECO:0000313" key="2">
    <source>
        <dbReference type="EMBL" id="VAW17845.1"/>
    </source>
</evidence>
<accession>A0A3B0TGS6</accession>
<reference evidence="2" key="1">
    <citation type="submission" date="2018-06" db="EMBL/GenBank/DDBJ databases">
        <authorList>
            <person name="Zhirakovskaya E."/>
        </authorList>
    </citation>
    <scope>NUCLEOTIDE SEQUENCE</scope>
</reference>
<proteinExistence type="predicted"/>
<evidence type="ECO:0000256" key="1">
    <source>
        <dbReference type="SAM" id="Phobius"/>
    </source>
</evidence>
<keyword evidence="1" id="KW-0472">Membrane</keyword>
<gene>
    <name evidence="2" type="ORF">MNBD_BACTEROID05-17</name>
</gene>
<feature type="transmembrane region" description="Helical" evidence="1">
    <location>
        <begin position="38"/>
        <end position="59"/>
    </location>
</feature>
<keyword evidence="1" id="KW-0812">Transmembrane</keyword>
<feature type="non-terminal residue" evidence="2">
    <location>
        <position position="1"/>
    </location>
</feature>
<protein>
    <submittedName>
        <fullName evidence="2">Uncharacterized protein</fullName>
    </submittedName>
</protein>
<dbReference type="EMBL" id="UOEN01000391">
    <property type="protein sequence ID" value="VAW17845.1"/>
    <property type="molecule type" value="Genomic_DNA"/>
</dbReference>
<sequence length="83" mass="9289">DYFRFTEQGLEKVMKDAGFKSVCVVPIAAGRFKVAAQLIAPIIPFTLFRFFIMASGVWLDSILSRFTCGNSAYALGYYFTGEK</sequence>
<keyword evidence="1" id="KW-1133">Transmembrane helix</keyword>